<dbReference type="RefSeq" id="WP_132349088.1">
    <property type="nucleotide sequence ID" value="NZ_CAWOLF010000106.1"/>
</dbReference>
<dbReference type="AlphaFoldDB" id="A0A4R4IKP9"/>
<dbReference type="PANTHER" id="PTHR45527:SF1">
    <property type="entry name" value="FATTY ACID SYNTHASE"/>
    <property type="match status" value="1"/>
</dbReference>
<name>A0A4R4IKP9_PHOLU</name>
<keyword evidence="2" id="KW-0597">Phosphoprotein</keyword>
<proteinExistence type="predicted"/>
<dbReference type="FunFam" id="2.30.38.10:FF:000001">
    <property type="entry name" value="Non-ribosomal peptide synthetase PvdI"/>
    <property type="match status" value="1"/>
</dbReference>
<dbReference type="Gene3D" id="3.40.50.980">
    <property type="match status" value="2"/>
</dbReference>
<dbReference type="EMBL" id="PUJX01000106">
    <property type="protein sequence ID" value="TDB41040.1"/>
    <property type="molecule type" value="Genomic_DNA"/>
</dbReference>
<dbReference type="CDD" id="cd05930">
    <property type="entry name" value="A_NRPS"/>
    <property type="match status" value="1"/>
</dbReference>
<feature type="non-terminal residue" evidence="4">
    <location>
        <position position="351"/>
    </location>
</feature>
<dbReference type="InterPro" id="IPR020845">
    <property type="entry name" value="AMP-binding_CS"/>
</dbReference>
<dbReference type="NCBIfam" id="TIGR01733">
    <property type="entry name" value="AA-adenyl-dom"/>
    <property type="match status" value="1"/>
</dbReference>
<organism evidence="4 5">
    <name type="scientific">Photorhabdus luminescens subsp. mexicana</name>
    <dbReference type="NCBI Taxonomy" id="2100167"/>
    <lineage>
        <taxon>Bacteria</taxon>
        <taxon>Pseudomonadati</taxon>
        <taxon>Pseudomonadota</taxon>
        <taxon>Gammaproteobacteria</taxon>
        <taxon>Enterobacterales</taxon>
        <taxon>Morganellaceae</taxon>
        <taxon>Photorhabdus</taxon>
    </lineage>
</organism>
<sequence>SRSPAMVVALLAVLKAGGAYVPLDPVYTSERLAHILVDATPAILLADNAGCDALGEVVLAGLAVLDPNILPDRPDSNPQVPALTAQHLAYVIYTSGSTGTPKGVMVEHRGVVNLALAQITRLDVQVTSRMLQFASFSFDASVWEIMITLSSGASLIIPADTVRQDPNRLWRYLEEQSVTHACLTPALLHDGADLPMITTIPTLVLAGEAPSTALLQALRGRVNLFNAYGPTEITVCATTWHCPSDYTNTTVPIGHPTANTQVYLLDAYGQPVPLGVVGEIYIGGAGVARGYLNRSDLTTERFLIDPFSNKPDARMYRTGDLARYLPDGNLEFLGRNDQQIKIRGFRIEPGE</sequence>
<accession>A0A4R4IKP9</accession>
<dbReference type="GO" id="GO:0043041">
    <property type="term" value="P:amino acid activation for nonribosomal peptide biosynthetic process"/>
    <property type="evidence" value="ECO:0007669"/>
    <property type="project" value="TreeGrafter"/>
</dbReference>
<dbReference type="GO" id="GO:0005737">
    <property type="term" value="C:cytoplasm"/>
    <property type="evidence" value="ECO:0007669"/>
    <property type="project" value="TreeGrafter"/>
</dbReference>
<feature type="domain" description="AMP-dependent synthetase/ligase" evidence="3">
    <location>
        <begin position="2"/>
        <end position="292"/>
    </location>
</feature>
<gene>
    <name evidence="4" type="ORF">C5468_25785</name>
</gene>
<evidence type="ECO:0000256" key="1">
    <source>
        <dbReference type="ARBA" id="ARBA00022450"/>
    </source>
</evidence>
<dbReference type="PANTHER" id="PTHR45527">
    <property type="entry name" value="NONRIBOSOMAL PEPTIDE SYNTHETASE"/>
    <property type="match status" value="1"/>
</dbReference>
<dbReference type="Gene3D" id="2.30.38.10">
    <property type="entry name" value="Luciferase, Domain 3"/>
    <property type="match status" value="1"/>
</dbReference>
<dbReference type="Pfam" id="PF00501">
    <property type="entry name" value="AMP-binding"/>
    <property type="match status" value="1"/>
</dbReference>
<evidence type="ECO:0000313" key="4">
    <source>
        <dbReference type="EMBL" id="TDB41040.1"/>
    </source>
</evidence>
<dbReference type="Proteomes" id="UP000295550">
    <property type="component" value="Unassembled WGS sequence"/>
</dbReference>
<dbReference type="GO" id="GO:0044550">
    <property type="term" value="P:secondary metabolite biosynthetic process"/>
    <property type="evidence" value="ECO:0007669"/>
    <property type="project" value="TreeGrafter"/>
</dbReference>
<evidence type="ECO:0000313" key="5">
    <source>
        <dbReference type="Proteomes" id="UP000295550"/>
    </source>
</evidence>
<dbReference type="PROSITE" id="PS00455">
    <property type="entry name" value="AMP_BINDING"/>
    <property type="match status" value="1"/>
</dbReference>
<keyword evidence="1" id="KW-0596">Phosphopantetheine</keyword>
<dbReference type="InterPro" id="IPR010071">
    <property type="entry name" value="AA_adenyl_dom"/>
</dbReference>
<protein>
    <submittedName>
        <fullName evidence="4">Non-ribosomal peptide synthetase</fullName>
    </submittedName>
</protein>
<evidence type="ECO:0000259" key="3">
    <source>
        <dbReference type="Pfam" id="PF00501"/>
    </source>
</evidence>
<comment type="caution">
    <text evidence="4">The sequence shown here is derived from an EMBL/GenBank/DDBJ whole genome shotgun (WGS) entry which is preliminary data.</text>
</comment>
<reference evidence="4 5" key="1">
    <citation type="journal article" date="2019" name="Int. J. Syst. Evol. Microbiol.">
        <title>Photorhabdus khanii subsp. guanajuatensis subsp. nov., isolated from Heterorhabditis atacamensis, and Photorhabdus luminescens subsp. mexicana subsp. nov., isolated from Heterorhabditis mexicana entomopathogenic nematodes.</title>
        <authorList>
            <person name="Machado R.A.R."/>
            <person name="Bruno P."/>
            <person name="Arce C.C.M."/>
            <person name="Liechti N."/>
            <person name="Kohler A."/>
            <person name="Bernal J."/>
            <person name="Bruggmann R."/>
            <person name="Turlings T.C.J."/>
        </authorList>
    </citation>
    <scope>NUCLEOTIDE SEQUENCE [LARGE SCALE GENOMIC DNA]</scope>
    <source>
        <strain evidence="4 5">MEX47-22</strain>
    </source>
</reference>
<dbReference type="GO" id="GO:0031177">
    <property type="term" value="F:phosphopantetheine binding"/>
    <property type="evidence" value="ECO:0007669"/>
    <property type="project" value="TreeGrafter"/>
</dbReference>
<dbReference type="PRINTS" id="PR00154">
    <property type="entry name" value="AMPBINDING"/>
</dbReference>
<evidence type="ECO:0000256" key="2">
    <source>
        <dbReference type="ARBA" id="ARBA00022553"/>
    </source>
</evidence>
<dbReference type="InterPro" id="IPR020459">
    <property type="entry name" value="AMP-binding"/>
</dbReference>
<feature type="non-terminal residue" evidence="4">
    <location>
        <position position="1"/>
    </location>
</feature>
<dbReference type="InterPro" id="IPR000873">
    <property type="entry name" value="AMP-dep_synth/lig_dom"/>
</dbReference>
<dbReference type="SUPFAM" id="SSF56801">
    <property type="entry name" value="Acetyl-CoA synthetase-like"/>
    <property type="match status" value="1"/>
</dbReference>